<dbReference type="STRING" id="1781255.BH720_14240"/>
<reference evidence="4" key="1">
    <citation type="submission" date="2016-09" db="EMBL/GenBank/DDBJ databases">
        <title>Draft genome of thermotolerant cyanobacterium Desertifilum sp. strain IPPAS B-1220.</title>
        <authorList>
            <person name="Sinetova M.A."/>
            <person name="Bolakhan K."/>
            <person name="Zayadan B.K."/>
            <person name="Mironov K.S."/>
            <person name="Ustinova V."/>
            <person name="Kupriyanova E.V."/>
            <person name="Sidorov R.A."/>
            <person name="Skrypnik A.N."/>
            <person name="Gogoleva N.E."/>
            <person name="Gogolev Y.V."/>
            <person name="Los D.A."/>
        </authorList>
    </citation>
    <scope>NUCLEOTIDE SEQUENCE [LARGE SCALE GENOMIC DNA]</scope>
    <source>
        <strain evidence="4">IPPAS B-1220</strain>
    </source>
</reference>
<dbReference type="AlphaFoldDB" id="A0A1E5QID9"/>
<keyword evidence="2" id="KW-0694">RNA-binding</keyword>
<gene>
    <name evidence="4" type="ORF">BH720_14240</name>
</gene>
<dbReference type="RefSeq" id="WP_069967886.1">
    <property type="nucleotide sequence ID" value="NZ_CM124774.1"/>
</dbReference>
<evidence type="ECO:0008006" key="5">
    <source>
        <dbReference type="Google" id="ProtNLM"/>
    </source>
</evidence>
<comment type="caution">
    <text evidence="4">The sequence shown here is derived from an EMBL/GenBank/DDBJ whole genome shotgun (WGS) entry which is preliminary data.</text>
</comment>
<dbReference type="CDD" id="cd22533">
    <property type="entry name" value="KH-II_YlqC-like"/>
    <property type="match status" value="1"/>
</dbReference>
<feature type="compositionally biased region" description="Basic and acidic residues" evidence="3">
    <location>
        <begin position="133"/>
        <end position="143"/>
    </location>
</feature>
<dbReference type="OrthoDB" id="511849at2"/>
<evidence type="ECO:0000256" key="1">
    <source>
        <dbReference type="ARBA" id="ARBA00022490"/>
    </source>
</evidence>
<keyword evidence="1" id="KW-0963">Cytoplasm</keyword>
<feature type="region of interest" description="Disordered" evidence="3">
    <location>
        <begin position="99"/>
        <end position="143"/>
    </location>
</feature>
<sequence>MFLNKPVAESLNNSSSKGLDYDGLIRFLVEPFLDSPDELKLDFEISASKPRIWVRLAIDTADKGRVYGRGGRNIQAIKTVVAAAGQAVGQSVYLDVYGGYTPPSERYDEPSRGGSGGRSSPSRPPARRPPRSRSSDDSRSRSR</sequence>
<organism evidence="4">
    <name type="scientific">Desertifilum tharense IPPAS B-1220</name>
    <dbReference type="NCBI Taxonomy" id="1781255"/>
    <lineage>
        <taxon>Bacteria</taxon>
        <taxon>Bacillati</taxon>
        <taxon>Cyanobacteriota</taxon>
        <taxon>Cyanophyceae</taxon>
        <taxon>Desertifilales</taxon>
        <taxon>Desertifilaceae</taxon>
        <taxon>Desertifilum</taxon>
    </lineage>
</organism>
<name>A0A1E5QID9_9CYAN</name>
<dbReference type="PANTHER" id="PTHR34654">
    <property type="entry name" value="UPF0109 PROTEIN SCO5592"/>
    <property type="match status" value="1"/>
</dbReference>
<evidence type="ECO:0000313" key="4">
    <source>
        <dbReference type="EMBL" id="OEJ74388.1"/>
    </source>
</evidence>
<dbReference type="GO" id="GO:0003723">
    <property type="term" value="F:RNA binding"/>
    <property type="evidence" value="ECO:0007669"/>
    <property type="project" value="UniProtKB-KW"/>
</dbReference>
<dbReference type="EMBL" id="MJGC01000066">
    <property type="protein sequence ID" value="OEJ74388.1"/>
    <property type="molecule type" value="Genomic_DNA"/>
</dbReference>
<evidence type="ECO:0000256" key="2">
    <source>
        <dbReference type="ARBA" id="ARBA00022884"/>
    </source>
</evidence>
<protein>
    <recommendedName>
        <fullName evidence="5">RNA-binding protein</fullName>
    </recommendedName>
</protein>
<dbReference type="Pfam" id="PF13083">
    <property type="entry name" value="KH_KhpA-B"/>
    <property type="match status" value="1"/>
</dbReference>
<proteinExistence type="predicted"/>
<accession>A0A1E5QID9</accession>
<dbReference type="InterPro" id="IPR020627">
    <property type="entry name" value="KhpA"/>
</dbReference>
<dbReference type="PANTHER" id="PTHR34654:SF1">
    <property type="entry name" value="RNA-BINDING PROTEIN KHPA"/>
    <property type="match status" value="1"/>
</dbReference>
<evidence type="ECO:0000256" key="3">
    <source>
        <dbReference type="SAM" id="MobiDB-lite"/>
    </source>
</evidence>